<accession>Q5P3P2</accession>
<evidence type="ECO:0000313" key="2">
    <source>
        <dbReference type="EMBL" id="CAI08072.1"/>
    </source>
</evidence>
<evidence type="ECO:0000313" key="3">
    <source>
        <dbReference type="Proteomes" id="UP000006552"/>
    </source>
</evidence>
<dbReference type="STRING" id="76114.ebA3449"/>
<organism evidence="2 3">
    <name type="scientific">Aromatoleum aromaticum (strain DSM 19018 / LMG 30748 / EbN1)</name>
    <name type="common">Azoarcus sp. (strain EbN1)</name>
    <dbReference type="NCBI Taxonomy" id="76114"/>
    <lineage>
        <taxon>Bacteria</taxon>
        <taxon>Pseudomonadati</taxon>
        <taxon>Pseudomonadota</taxon>
        <taxon>Betaproteobacteria</taxon>
        <taxon>Rhodocyclales</taxon>
        <taxon>Rhodocyclaceae</taxon>
        <taxon>Aromatoleum</taxon>
    </lineage>
</organism>
<sequence length="97" mass="10519">MLRCYLVSHLRTRHADHRCQDGIRKARRRDAGPHQASCRDSSSHHALGDAGGDPAVRRARGKARGIPAGDPGSLGGISGNRRIRSRGRGHRLARNLG</sequence>
<gene>
    <name evidence="2" type="ORF">ebA3449</name>
</gene>
<dbReference type="HOGENOM" id="CLU_2340725_0_0_4"/>
<feature type="compositionally biased region" description="Basic residues" evidence="1">
    <location>
        <begin position="81"/>
        <end position="97"/>
    </location>
</feature>
<dbReference type="KEGG" id="eba:ebA3449"/>
<protein>
    <submittedName>
        <fullName evidence="2">Uncharacterized protein</fullName>
    </submittedName>
</protein>
<reference evidence="2 3" key="1">
    <citation type="journal article" date="2005" name="Arch. Microbiol.">
        <title>The genome sequence of an anaerobic aromatic-degrading denitrifying bacterium, strain EbN1.</title>
        <authorList>
            <person name="Rabus R."/>
            <person name="Kube M."/>
            <person name="Heider J."/>
            <person name="Beck A."/>
            <person name="Heitmann K."/>
            <person name="Widdel F."/>
            <person name="Reinhardt R."/>
        </authorList>
    </citation>
    <scope>NUCLEOTIDE SEQUENCE [LARGE SCALE GENOMIC DNA]</scope>
    <source>
        <strain evidence="2 3">EbN1</strain>
    </source>
</reference>
<proteinExistence type="predicted"/>
<evidence type="ECO:0000256" key="1">
    <source>
        <dbReference type="SAM" id="MobiDB-lite"/>
    </source>
</evidence>
<name>Q5P3P2_AROAE</name>
<feature type="region of interest" description="Disordered" evidence="1">
    <location>
        <begin position="24"/>
        <end position="97"/>
    </location>
</feature>
<dbReference type="AlphaFoldDB" id="Q5P3P2"/>
<dbReference type="Proteomes" id="UP000006552">
    <property type="component" value="Chromosome"/>
</dbReference>
<dbReference type="EMBL" id="CR555306">
    <property type="protein sequence ID" value="CAI08072.1"/>
    <property type="molecule type" value="Genomic_DNA"/>
</dbReference>
<keyword evidence="3" id="KW-1185">Reference proteome</keyword>